<feature type="domain" description="P-type ATPase C-terminal" evidence="23">
    <location>
        <begin position="877"/>
        <end position="1129"/>
    </location>
</feature>
<feature type="binding site" evidence="18">
    <location>
        <position position="825"/>
    </location>
    <ligand>
        <name>ATP</name>
        <dbReference type="ChEBI" id="CHEBI:30616"/>
    </ligand>
</feature>
<feature type="binding site" evidence="18">
    <location>
        <position position="734"/>
    </location>
    <ligand>
        <name>ATP</name>
        <dbReference type="ChEBI" id="CHEBI:30616"/>
    </ligand>
</feature>
<dbReference type="GO" id="GO:0070273">
    <property type="term" value="F:phosphatidylinositol-4-phosphate binding"/>
    <property type="evidence" value="ECO:0007669"/>
    <property type="project" value="EnsemblFungi"/>
</dbReference>
<evidence type="ECO:0000259" key="22">
    <source>
        <dbReference type="Pfam" id="PF16209"/>
    </source>
</evidence>
<feature type="binding site" evidence="18">
    <location>
        <position position="461"/>
    </location>
    <ligand>
        <name>ATP</name>
        <dbReference type="ChEBI" id="CHEBI:30616"/>
    </ligand>
</feature>
<evidence type="ECO:0000256" key="15">
    <source>
        <dbReference type="ARBA" id="ARBA00049128"/>
    </source>
</evidence>
<dbReference type="InterPro" id="IPR023214">
    <property type="entry name" value="HAD_sf"/>
</dbReference>
<evidence type="ECO:0000256" key="6">
    <source>
        <dbReference type="ARBA" id="ARBA00022723"/>
    </source>
</evidence>
<evidence type="ECO:0000256" key="1">
    <source>
        <dbReference type="ARBA" id="ARBA00001946"/>
    </source>
</evidence>
<evidence type="ECO:0000256" key="7">
    <source>
        <dbReference type="ARBA" id="ARBA00022741"/>
    </source>
</evidence>
<dbReference type="EC" id="7.6.2.1" evidence="20"/>
<dbReference type="InterPro" id="IPR023299">
    <property type="entry name" value="ATPase_P-typ_cyto_dom_N"/>
</dbReference>
<feature type="transmembrane region" description="Helical" evidence="20">
    <location>
        <begin position="913"/>
        <end position="932"/>
    </location>
</feature>
<dbReference type="Gene3D" id="3.40.50.1000">
    <property type="entry name" value="HAD superfamily/HAD-like"/>
    <property type="match status" value="1"/>
</dbReference>
<evidence type="ECO:0000256" key="9">
    <source>
        <dbReference type="ARBA" id="ARBA00022842"/>
    </source>
</evidence>
<protein>
    <recommendedName>
        <fullName evidence="20">Phospholipid-transporting ATPase</fullName>
        <ecNumber evidence="20">7.6.2.1</ecNumber>
    </recommendedName>
</protein>
<dbReference type="GO" id="GO:0090556">
    <property type="term" value="F:phosphatidylserine floppase activity"/>
    <property type="evidence" value="ECO:0007669"/>
    <property type="project" value="RHEA"/>
</dbReference>
<dbReference type="Pfam" id="PF13246">
    <property type="entry name" value="Cation_ATPase"/>
    <property type="match status" value="1"/>
</dbReference>
<evidence type="ECO:0000256" key="11">
    <source>
        <dbReference type="ARBA" id="ARBA00022989"/>
    </source>
</evidence>
<keyword evidence="4" id="KW-0597">Phosphoprotein</keyword>
<evidence type="ECO:0000256" key="10">
    <source>
        <dbReference type="ARBA" id="ARBA00022967"/>
    </source>
</evidence>
<evidence type="ECO:0000256" key="8">
    <source>
        <dbReference type="ARBA" id="ARBA00022840"/>
    </source>
</evidence>
<dbReference type="GO" id="GO:0006897">
    <property type="term" value="P:endocytosis"/>
    <property type="evidence" value="ECO:0007669"/>
    <property type="project" value="EnsemblFungi"/>
</dbReference>
<dbReference type="SFLD" id="SFLDG00002">
    <property type="entry name" value="C1.7:_P-type_atpase_like"/>
    <property type="match status" value="1"/>
</dbReference>
<dbReference type="SUPFAM" id="SSF56784">
    <property type="entry name" value="HAD-like"/>
    <property type="match status" value="1"/>
</dbReference>
<dbReference type="SUPFAM" id="SSF81653">
    <property type="entry name" value="Calcium ATPase, transduction domain A"/>
    <property type="match status" value="1"/>
</dbReference>
<keyword evidence="25" id="KW-1185">Reference proteome</keyword>
<feature type="domain" description="P-type ATPase N-terminal" evidence="22">
    <location>
        <begin position="82"/>
        <end position="148"/>
    </location>
</feature>
<dbReference type="PANTHER" id="PTHR24092">
    <property type="entry name" value="PROBABLE PHOSPHOLIPID-TRANSPORTING ATPASE"/>
    <property type="match status" value="1"/>
</dbReference>
<dbReference type="InterPro" id="IPR018303">
    <property type="entry name" value="ATPase_P-typ_P_site"/>
</dbReference>
<dbReference type="GO" id="GO:0140345">
    <property type="term" value="F:phosphatidylcholine flippase activity"/>
    <property type="evidence" value="ECO:0007669"/>
    <property type="project" value="EnsemblFungi"/>
</dbReference>
<dbReference type="GO" id="GO:0016887">
    <property type="term" value="F:ATP hydrolysis activity"/>
    <property type="evidence" value="ECO:0007669"/>
    <property type="project" value="InterPro"/>
</dbReference>
<dbReference type="InterPro" id="IPR032631">
    <property type="entry name" value="P-type_ATPase_N"/>
</dbReference>
<dbReference type="SFLD" id="SFLDF00027">
    <property type="entry name" value="p-type_atpase"/>
    <property type="match status" value="1"/>
</dbReference>
<dbReference type="FunFam" id="3.40.1110.10:FF:000087">
    <property type="entry name" value="Phospholipid-transporting ATPase"/>
    <property type="match status" value="1"/>
</dbReference>
<dbReference type="GO" id="GO:0005802">
    <property type="term" value="C:trans-Golgi network"/>
    <property type="evidence" value="ECO:0007669"/>
    <property type="project" value="EnsemblFungi"/>
</dbReference>
<dbReference type="Pfam" id="PF16209">
    <property type="entry name" value="PhoLip_ATPase_N"/>
    <property type="match status" value="1"/>
</dbReference>
<feature type="binding site" evidence="18">
    <location>
        <position position="596"/>
    </location>
    <ligand>
        <name>ATP</name>
        <dbReference type="ChEBI" id="CHEBI:30616"/>
    </ligand>
</feature>
<evidence type="ECO:0000256" key="16">
    <source>
        <dbReference type="ARBA" id="ARBA00051303"/>
    </source>
</evidence>
<dbReference type="GO" id="GO:0000287">
    <property type="term" value="F:magnesium ion binding"/>
    <property type="evidence" value="ECO:0007669"/>
    <property type="project" value="UniProtKB-UniRule"/>
</dbReference>
<keyword evidence="12" id="KW-0333">Golgi apparatus</keyword>
<feature type="binding site" evidence="19">
    <location>
        <position position="459"/>
    </location>
    <ligand>
        <name>Mg(2+)</name>
        <dbReference type="ChEBI" id="CHEBI:18420"/>
    </ligand>
</feature>
<dbReference type="CDD" id="cd02073">
    <property type="entry name" value="P-type_ATPase_APLT_Dnf-like"/>
    <property type="match status" value="1"/>
</dbReference>
<keyword evidence="10 20" id="KW-1278">Translocase</keyword>
<dbReference type="OrthoDB" id="377733at2759"/>
<feature type="transmembrane region" description="Helical" evidence="20">
    <location>
        <begin position="1095"/>
        <end position="1114"/>
    </location>
</feature>
<keyword evidence="9 19" id="KW-0460">Magnesium</keyword>
<feature type="binding site" evidence="18">
    <location>
        <position position="854"/>
    </location>
    <ligand>
        <name>ATP</name>
        <dbReference type="ChEBI" id="CHEBI:30616"/>
    </ligand>
</feature>
<dbReference type="InterPro" id="IPR008250">
    <property type="entry name" value="ATPase_P-typ_transduc_dom_A_sf"/>
</dbReference>
<feature type="transmembrane region" description="Helical" evidence="20">
    <location>
        <begin position="952"/>
        <end position="971"/>
    </location>
</feature>
<dbReference type="Gene3D" id="3.40.1110.10">
    <property type="entry name" value="Calcium-transporting ATPase, cytoplasmic domain N"/>
    <property type="match status" value="1"/>
</dbReference>
<dbReference type="InterPro" id="IPR001757">
    <property type="entry name" value="P_typ_ATPase"/>
</dbReference>
<dbReference type="NCBIfam" id="TIGR01494">
    <property type="entry name" value="ATPase_P-type"/>
    <property type="match status" value="1"/>
</dbReference>
<feature type="binding site" evidence="19">
    <location>
        <position position="851"/>
    </location>
    <ligand>
        <name>Mg(2+)</name>
        <dbReference type="ChEBI" id="CHEBI:18420"/>
    </ligand>
</feature>
<dbReference type="GO" id="GO:1990530">
    <property type="term" value="C:Cdc50p-Drs2p complex"/>
    <property type="evidence" value="ECO:0007669"/>
    <property type="project" value="EnsemblFungi"/>
</dbReference>
<dbReference type="SFLD" id="SFLDS00003">
    <property type="entry name" value="Haloacid_Dehalogenase"/>
    <property type="match status" value="1"/>
</dbReference>
<dbReference type="EMBL" id="KV453841">
    <property type="protein sequence ID" value="ODV92113.1"/>
    <property type="molecule type" value="Genomic_DNA"/>
</dbReference>
<feature type="binding site" evidence="19">
    <location>
        <position position="855"/>
    </location>
    <ligand>
        <name>Mg(2+)</name>
        <dbReference type="ChEBI" id="CHEBI:18420"/>
    </ligand>
</feature>
<dbReference type="InterPro" id="IPR044492">
    <property type="entry name" value="P_typ_ATPase_HD_dom"/>
</dbReference>
<comment type="similarity">
    <text evidence="3 20">Belongs to the cation transport ATPase (P-type) (TC 3.A.3) family. Type IV subfamily.</text>
</comment>
<feature type="transmembrane region" description="Helical" evidence="20">
    <location>
        <begin position="347"/>
        <end position="367"/>
    </location>
</feature>
<feature type="binding site" evidence="18">
    <location>
        <position position="555"/>
    </location>
    <ligand>
        <name>ATP</name>
        <dbReference type="ChEBI" id="CHEBI:30616"/>
    </ligand>
</feature>
<dbReference type="SUPFAM" id="SSF81660">
    <property type="entry name" value="Metal cation-transporting ATPase, ATP-binding domain N"/>
    <property type="match status" value="1"/>
</dbReference>
<dbReference type="InterPro" id="IPR006539">
    <property type="entry name" value="P-type_ATPase_IV"/>
</dbReference>
<evidence type="ECO:0000256" key="17">
    <source>
        <dbReference type="PIRSR" id="PIRSR606539-1"/>
    </source>
</evidence>
<feature type="transmembrane region" description="Helical" evidence="20">
    <location>
        <begin position="395"/>
        <end position="416"/>
    </location>
</feature>
<feature type="binding site" evidence="18">
    <location>
        <position position="652"/>
    </location>
    <ligand>
        <name>ATP</name>
        <dbReference type="ChEBI" id="CHEBI:30616"/>
    </ligand>
</feature>
<comment type="catalytic activity">
    <reaction evidence="14 20">
        <text>ATP + H2O + phospholipidSide 1 = ADP + phosphate + phospholipidSide 2.</text>
        <dbReference type="EC" id="7.6.2.1"/>
    </reaction>
</comment>
<proteinExistence type="inferred from homology"/>
<dbReference type="FunFam" id="3.40.50.1000:FF:000010">
    <property type="entry name" value="Phospholipid-transporting ATPase"/>
    <property type="match status" value="1"/>
</dbReference>
<dbReference type="PRINTS" id="PR00119">
    <property type="entry name" value="CATATPASE"/>
</dbReference>
<evidence type="ECO:0000256" key="13">
    <source>
        <dbReference type="ARBA" id="ARBA00023136"/>
    </source>
</evidence>
<feature type="binding site" evidence="18">
    <location>
        <position position="459"/>
    </location>
    <ligand>
        <name>ATP</name>
        <dbReference type="ChEBI" id="CHEBI:30616"/>
    </ligand>
</feature>
<dbReference type="GO" id="GO:0005524">
    <property type="term" value="F:ATP binding"/>
    <property type="evidence" value="ECO:0007669"/>
    <property type="project" value="UniProtKB-UniRule"/>
</dbReference>
<dbReference type="GO" id="GO:0005886">
    <property type="term" value="C:plasma membrane"/>
    <property type="evidence" value="ECO:0007669"/>
    <property type="project" value="TreeGrafter"/>
</dbReference>
<dbReference type="GO" id="GO:0032456">
    <property type="term" value="P:endocytic recycling"/>
    <property type="evidence" value="ECO:0007669"/>
    <property type="project" value="EnsemblFungi"/>
</dbReference>
<keyword evidence="11 20" id="KW-1133">Transmembrane helix</keyword>
<feature type="active site" description="4-aspartylphosphate intermediate" evidence="17">
    <location>
        <position position="459"/>
    </location>
</feature>
<dbReference type="Pfam" id="PF16212">
    <property type="entry name" value="PhoLip_ATPase_C"/>
    <property type="match status" value="1"/>
</dbReference>
<feature type="binding site" evidence="19">
    <location>
        <position position="461"/>
    </location>
    <ligand>
        <name>Mg(2+)</name>
        <dbReference type="ChEBI" id="CHEBI:18420"/>
    </ligand>
</feature>
<evidence type="ECO:0000256" key="12">
    <source>
        <dbReference type="ARBA" id="ARBA00023034"/>
    </source>
</evidence>
<name>A0A1E4TK42_9ASCO</name>
<dbReference type="NCBIfam" id="TIGR01652">
    <property type="entry name" value="ATPase-Plipid"/>
    <property type="match status" value="1"/>
</dbReference>
<evidence type="ECO:0000259" key="23">
    <source>
        <dbReference type="Pfam" id="PF16212"/>
    </source>
</evidence>
<gene>
    <name evidence="24" type="ORF">CANCADRAFT_22881</name>
</gene>
<dbReference type="AlphaFoldDB" id="A0A1E4TK42"/>
<dbReference type="InterPro" id="IPR036412">
    <property type="entry name" value="HAD-like_sf"/>
</dbReference>
<dbReference type="PROSITE" id="PS00154">
    <property type="entry name" value="ATPASE_E1_E2"/>
    <property type="match status" value="1"/>
</dbReference>
<keyword evidence="8 18" id="KW-0067">ATP-binding</keyword>
<keyword evidence="7 18" id="KW-0547">Nucleotide-binding</keyword>
<keyword evidence="5 20" id="KW-0812">Transmembrane</keyword>
<evidence type="ECO:0000313" key="25">
    <source>
        <dbReference type="Proteomes" id="UP000095023"/>
    </source>
</evidence>
<dbReference type="Gene3D" id="2.70.150.10">
    <property type="entry name" value="Calcium-transporting ATPase, cytoplasmic transduction domain A"/>
    <property type="match status" value="1"/>
</dbReference>
<evidence type="ECO:0000259" key="21">
    <source>
        <dbReference type="Pfam" id="PF00122"/>
    </source>
</evidence>
<reference evidence="25" key="1">
    <citation type="submission" date="2016-02" db="EMBL/GenBank/DDBJ databases">
        <title>Comparative genomics of biotechnologically important yeasts.</title>
        <authorList>
            <consortium name="DOE Joint Genome Institute"/>
            <person name="Riley R."/>
            <person name="Haridas S."/>
            <person name="Wolfe K.H."/>
            <person name="Lopes M.R."/>
            <person name="Hittinger C.T."/>
            <person name="Goker M."/>
            <person name="Salamov A."/>
            <person name="Wisecaver J."/>
            <person name="Long T.M."/>
            <person name="Aerts A.L."/>
            <person name="Barry K."/>
            <person name="Choi C."/>
            <person name="Clum A."/>
            <person name="Coughlan A.Y."/>
            <person name="Deshpande S."/>
            <person name="Douglass A.P."/>
            <person name="Hanson S.J."/>
            <person name="Klenk H.-P."/>
            <person name="Labutti K."/>
            <person name="Lapidus A."/>
            <person name="Lindquist E."/>
            <person name="Lipzen A."/>
            <person name="Meier-Kolthoff J.P."/>
            <person name="Ohm R.A."/>
            <person name="Otillar R.P."/>
            <person name="Pangilinan J."/>
            <person name="Peng Y."/>
            <person name="Rokas A."/>
            <person name="Rosa C.A."/>
            <person name="Scheuner C."/>
            <person name="Sibirny A.A."/>
            <person name="Slot J.C."/>
            <person name="Stielow J.B."/>
            <person name="Sun H."/>
            <person name="Kurtzman C.P."/>
            <person name="Blackwell M."/>
            <person name="Jeffries T.W."/>
            <person name="Grigoriev I.V."/>
        </authorList>
    </citation>
    <scope>NUCLEOTIDE SEQUENCE [LARGE SCALE GENOMIC DNA]</scope>
    <source>
        <strain evidence="25">NRRL Y-17796</strain>
    </source>
</reference>
<comment type="catalytic activity">
    <reaction evidence="15">
        <text>a 1,2-diacyl-sn-glycero-3-phosphoethanolamine(out) + ATP + H2O = a 1,2-diacyl-sn-glycero-3-phosphoethanolamine(in) + ADP + phosphate + H(+)</text>
        <dbReference type="Rhea" id="RHEA:66132"/>
        <dbReference type="ChEBI" id="CHEBI:15377"/>
        <dbReference type="ChEBI" id="CHEBI:15378"/>
        <dbReference type="ChEBI" id="CHEBI:30616"/>
        <dbReference type="ChEBI" id="CHEBI:43474"/>
        <dbReference type="ChEBI" id="CHEBI:64612"/>
        <dbReference type="ChEBI" id="CHEBI:456216"/>
    </reaction>
    <physiologicalReaction direction="left-to-right" evidence="15">
        <dbReference type="Rhea" id="RHEA:66133"/>
    </physiologicalReaction>
</comment>
<dbReference type="PANTHER" id="PTHR24092:SF150">
    <property type="entry name" value="PHOSPHOLIPID-TRANSPORTING ATPASE"/>
    <property type="match status" value="1"/>
</dbReference>
<feature type="binding site" evidence="18">
    <location>
        <position position="855"/>
    </location>
    <ligand>
        <name>ATP</name>
        <dbReference type="ChEBI" id="CHEBI:30616"/>
    </ligand>
</feature>
<feature type="domain" description="P-type ATPase A" evidence="21">
    <location>
        <begin position="176"/>
        <end position="244"/>
    </location>
</feature>
<comment type="catalytic activity">
    <reaction evidence="16">
        <text>a 1,2-diacyl-sn-glycero-3-phospho-L-serine(out) + ATP + H2O = a 1,2-diacyl-sn-glycero-3-phospho-L-serine(in) + ADP + phosphate + H(+)</text>
        <dbReference type="Rhea" id="RHEA:38567"/>
        <dbReference type="ChEBI" id="CHEBI:15377"/>
        <dbReference type="ChEBI" id="CHEBI:15378"/>
        <dbReference type="ChEBI" id="CHEBI:30616"/>
        <dbReference type="ChEBI" id="CHEBI:43474"/>
        <dbReference type="ChEBI" id="CHEBI:57262"/>
        <dbReference type="ChEBI" id="CHEBI:456216"/>
    </reaction>
    <physiologicalReaction direction="left-to-right" evidence="16">
        <dbReference type="Rhea" id="RHEA:38568"/>
    </physiologicalReaction>
</comment>
<comment type="subcellular location">
    <subcellularLocation>
        <location evidence="2">Golgi apparatus</location>
        <location evidence="2">trans-Golgi network membrane</location>
        <topology evidence="2">Multi-pass membrane protein</topology>
    </subcellularLocation>
    <subcellularLocation>
        <location evidence="20">Membrane</location>
        <topology evidence="20">Multi-pass membrane protein</topology>
    </subcellularLocation>
</comment>
<feature type="transmembrane region" description="Helical" evidence="20">
    <location>
        <begin position="1056"/>
        <end position="1075"/>
    </location>
</feature>
<evidence type="ECO:0000313" key="24">
    <source>
        <dbReference type="EMBL" id="ODV92113.1"/>
    </source>
</evidence>
<evidence type="ECO:0000256" key="18">
    <source>
        <dbReference type="PIRSR" id="PIRSR606539-2"/>
    </source>
</evidence>
<feature type="transmembrane region" description="Helical" evidence="20">
    <location>
        <begin position="1025"/>
        <end position="1044"/>
    </location>
</feature>
<evidence type="ECO:0000256" key="19">
    <source>
        <dbReference type="PIRSR" id="PIRSR606539-3"/>
    </source>
</evidence>
<evidence type="ECO:0000256" key="2">
    <source>
        <dbReference type="ARBA" id="ARBA00004166"/>
    </source>
</evidence>
<feature type="binding site" evidence="18">
    <location>
        <position position="732"/>
    </location>
    <ligand>
        <name>ATP</name>
        <dbReference type="ChEBI" id="CHEBI:30616"/>
    </ligand>
</feature>
<feature type="binding site" evidence="18">
    <location>
        <position position="831"/>
    </location>
    <ligand>
        <name>ATP</name>
        <dbReference type="ChEBI" id="CHEBI:30616"/>
    </ligand>
</feature>
<evidence type="ECO:0000256" key="5">
    <source>
        <dbReference type="ARBA" id="ARBA00022692"/>
    </source>
</evidence>
<dbReference type="InterPro" id="IPR032630">
    <property type="entry name" value="P_typ_ATPase_c"/>
</dbReference>
<evidence type="ECO:0000256" key="3">
    <source>
        <dbReference type="ARBA" id="ARBA00008109"/>
    </source>
</evidence>
<dbReference type="SUPFAM" id="SSF81665">
    <property type="entry name" value="Calcium ATPase, transmembrane domain M"/>
    <property type="match status" value="1"/>
</dbReference>
<feature type="transmembrane region" description="Helical" evidence="20">
    <location>
        <begin position="991"/>
        <end position="1013"/>
    </location>
</feature>
<keyword evidence="6 19" id="KW-0479">Metal-binding</keyword>
<comment type="cofactor">
    <cofactor evidence="1 19">
        <name>Mg(2+)</name>
        <dbReference type="ChEBI" id="CHEBI:18420"/>
    </cofactor>
</comment>
<feature type="binding site" evidence="18">
    <location>
        <position position="619"/>
    </location>
    <ligand>
        <name>ATP</name>
        <dbReference type="ChEBI" id="CHEBI:30616"/>
    </ligand>
</feature>
<evidence type="ECO:0000256" key="4">
    <source>
        <dbReference type="ARBA" id="ARBA00022553"/>
    </source>
</evidence>
<dbReference type="GO" id="GO:0006892">
    <property type="term" value="P:post-Golgi vesicle-mediated transport"/>
    <property type="evidence" value="ECO:0007669"/>
    <property type="project" value="EnsemblFungi"/>
</dbReference>
<feature type="binding site" evidence="18">
    <location>
        <position position="460"/>
    </location>
    <ligand>
        <name>ATP</name>
        <dbReference type="ChEBI" id="CHEBI:30616"/>
    </ligand>
</feature>
<dbReference type="Proteomes" id="UP000095023">
    <property type="component" value="Unassembled WGS sequence"/>
</dbReference>
<dbReference type="FunFam" id="2.70.150.10:FF:000026">
    <property type="entry name" value="Phospholipid-transporting ATPase"/>
    <property type="match status" value="1"/>
</dbReference>
<evidence type="ECO:0000256" key="20">
    <source>
        <dbReference type="RuleBase" id="RU362033"/>
    </source>
</evidence>
<accession>A0A1E4TK42</accession>
<organism evidence="24 25">
    <name type="scientific">Tortispora caseinolytica NRRL Y-17796</name>
    <dbReference type="NCBI Taxonomy" id="767744"/>
    <lineage>
        <taxon>Eukaryota</taxon>
        <taxon>Fungi</taxon>
        <taxon>Dikarya</taxon>
        <taxon>Ascomycota</taxon>
        <taxon>Saccharomycotina</taxon>
        <taxon>Trigonopsidomycetes</taxon>
        <taxon>Trigonopsidales</taxon>
        <taxon>Trigonopsidaceae</taxon>
        <taxon>Tortispora</taxon>
    </lineage>
</organism>
<dbReference type="GO" id="GO:0090555">
    <property type="term" value="F:phosphatidylethanolamine flippase activity"/>
    <property type="evidence" value="ECO:0007669"/>
    <property type="project" value="EnsemblFungi"/>
</dbReference>
<dbReference type="GO" id="GO:0140346">
    <property type="term" value="F:phosphatidylserine flippase activity"/>
    <property type="evidence" value="ECO:0007669"/>
    <property type="project" value="EnsemblFungi"/>
</dbReference>
<dbReference type="InterPro" id="IPR059000">
    <property type="entry name" value="ATPase_P-type_domA"/>
</dbReference>
<feature type="binding site" evidence="18">
    <location>
        <position position="733"/>
    </location>
    <ligand>
        <name>ATP</name>
        <dbReference type="ChEBI" id="CHEBI:30616"/>
    </ligand>
</feature>
<dbReference type="InterPro" id="IPR023298">
    <property type="entry name" value="ATPase_P-typ_TM_dom_sf"/>
</dbReference>
<sequence length="1221" mass="136786">MAPKYEGVDIPLAVTGAQPDEEAHTAASVAHGVLGPEAIQTRQVPLSEQESEPRQDFDIISWWRRVRHKDGPAHHTIGPRIVHLNDPVANRLLSYRANNISTTKYNIGTFLPKFLMEQFSKYANMFFLITAIIQQVPNVTPFNRYTTIGTLMVVLIVSAIKELTEDFKRRKSDRELNHSRVLRLQNGVFEECAWIDIAVGDIIKVESGDPFPADVILLASSEPEGLCYVETSNLDGETNLKIKQAHPDTGDLINPSALAELKGKLLSEHPNSSLYTYEGTLKLEMGSIKKNIPLTPNQMLLRGANLRNTRWVYGLVVFTGHETKLLRNATASPIKRTAIEHMLNKQIVILFIMLILLALISSLGNVITEVTSGKKLDYLYLDNVNYASVFFKNILTYWVLFSAMIPISLFVTLELVRYYQAYLISSDLDIYYEEQDIATVCRTSSLVEELGQVGFIFSDKTGTLTCNVMEFKACSIAGVCYMYDIPEDKRHHADDDMSTGAFKFSVLLDKLKADDNESKLLNDFLLHLASCHTVIPEVDEENPSKIKYQAASPDEGALVEGAAKLGYKFIGRTPKAIILENDGMEASIELLNVCEFNSTRKRMSTIFRFPDGRIRLFCKGADTVIFERLAENSPHVTATTKHLEEFAVEGLRTLCIAYRDIPEDEYQRWAAVYDEAATAMTDRQEKLEAAAELIEKDLCLLGATAIEDKLQDGVPDTIHNLQQAGIRIWVLTGDRQETAINIGMSCKLLAEDMNLLIVNEETREDTVSNIEQKLEAINSQNIGEADIDSLALVIDGVSLGFALERASEKKFLELACKCKAVICCRVSPLQKSLVVRLVKRHLTSILLAIGDGANDVSMIQAAHVGVGISGMEGTQAARSADIAIGQFRYLEKLLLVHGLWNYNRTSKVILYSFYKNVAINTTQFFFGFINVFSGQTMYESWTLTMFNVVFTILPPFALGVFDQFVSARLLVRYPQLYRLGQRNVFFNRAAFSGWILNGLYHGALIFGLSVAAYKGNLALGSGKAADLWVWGTAAYTAGILTVLSKAALITSTWTKITVVAIPGSFALWMLILPLYAWLAPLTGIAKIFEGILPQIYGSLTFWALTFLIPIMCLMRDIAWKYYHRMYLPSSYHFVQEIQKYNIADYRPRMQQFQKAIRKVRQVQRMRKQRGFAFSQVEEGQTQIVRAYDTTIARGLLGETADHDVAQTAKSGTADSESPYIF</sequence>
<evidence type="ECO:0000256" key="14">
    <source>
        <dbReference type="ARBA" id="ARBA00034036"/>
    </source>
</evidence>
<keyword evidence="13 20" id="KW-0472">Membrane</keyword>
<dbReference type="Pfam" id="PF00122">
    <property type="entry name" value="E1-E2_ATPase"/>
    <property type="match status" value="1"/>
</dbReference>